<keyword evidence="1" id="KW-0540">Nuclease</keyword>
<evidence type="ECO:0000313" key="1">
    <source>
        <dbReference type="EMBL" id="MDT1973375.1"/>
    </source>
</evidence>
<dbReference type="RefSeq" id="WP_311780011.1">
    <property type="nucleotide sequence ID" value="NZ_CBCPKG010000004.1"/>
</dbReference>
<sequence length="140" mass="16041">MYAEKVNSNKKWSWQDVEGAENLTAKQRKQIKELAVNSGEIPTINMKQGTKYPDFKEADVIYKVDGKPVIKDLPESLWTKTDKEQFKWLDSQLPDGIRPEGYTWHHSEVSGKMELVEFGIHNSTWHTGGRAPGNWANAPR</sequence>
<dbReference type="Proteomes" id="UP001249945">
    <property type="component" value="Unassembled WGS sequence"/>
</dbReference>
<accession>A0AAW8R921</accession>
<dbReference type="Pfam" id="PF14414">
    <property type="entry name" value="WHH"/>
    <property type="match status" value="1"/>
</dbReference>
<proteinExistence type="predicted"/>
<gene>
    <name evidence="1" type="ORF">MX635_03095</name>
</gene>
<name>A0AAW8R921_CARDV</name>
<protein>
    <submittedName>
        <fullName evidence="1">HNH endonuclease</fullName>
    </submittedName>
</protein>
<comment type="caution">
    <text evidence="1">The sequence shown here is derived from an EMBL/GenBank/DDBJ whole genome shotgun (WGS) entry which is preliminary data.</text>
</comment>
<dbReference type="AlphaFoldDB" id="A0AAW8R921"/>
<reference evidence="1" key="1">
    <citation type="submission" date="2022-04" db="EMBL/GenBank/DDBJ databases">
        <title>Draft genome sequences of lactic acid bacteria (LAB) strains involved in meat spoilage.</title>
        <authorList>
            <person name="Palevich N."/>
        </authorList>
    </citation>
    <scope>NUCLEOTIDE SEQUENCE</scope>
    <source>
        <strain evidence="1">9-14</strain>
    </source>
</reference>
<keyword evidence="1" id="KW-0255">Endonuclease</keyword>
<dbReference type="InterPro" id="IPR032869">
    <property type="entry name" value="WHH_dom_containing"/>
</dbReference>
<evidence type="ECO:0000313" key="2">
    <source>
        <dbReference type="Proteomes" id="UP001249945"/>
    </source>
</evidence>
<dbReference type="GO" id="GO:0004519">
    <property type="term" value="F:endonuclease activity"/>
    <property type="evidence" value="ECO:0007669"/>
    <property type="project" value="UniProtKB-KW"/>
</dbReference>
<organism evidence="1 2">
    <name type="scientific">Carnobacterium divergens</name>
    <name type="common">Lactobacillus divergens</name>
    <dbReference type="NCBI Taxonomy" id="2748"/>
    <lineage>
        <taxon>Bacteria</taxon>
        <taxon>Bacillati</taxon>
        <taxon>Bacillota</taxon>
        <taxon>Bacilli</taxon>
        <taxon>Lactobacillales</taxon>
        <taxon>Carnobacteriaceae</taxon>
        <taxon>Carnobacterium</taxon>
    </lineage>
</organism>
<dbReference type="EMBL" id="JALRMR010000003">
    <property type="protein sequence ID" value="MDT1973375.1"/>
    <property type="molecule type" value="Genomic_DNA"/>
</dbReference>
<keyword evidence="1" id="KW-0378">Hydrolase</keyword>